<sequence>MASLASLFPRRTAVLFGVPGLGVPSDCARLARRTAARCDALAAAVISAHRSGGPAAPRRIVRGLDALSSTVCGLVDPLELARSAHPEEEMVRAADAAHGELCETLHRLNTSAELHAAAAAAARGASALSTGGGSDRGCGESDPGCGADEAPLCEAEARLARAFVSEFEQDGAHLPAPQRSRLEALHAEAATAASRFAAAAAAPPSRGSEGVWLPASALRAAPARLTHRLRVGMSSRGEAQLLVPPQQHALTEALRHCCCAQSRRDLASARAALGAASLAAMGEMLSARARLATAAGHASRRPVGHALHALLSRAPLQLDAVQAMLDLELHRSPSPPSQEEAAALVTSLHAKHTAVPLPSAAAAEAGARLGSFGHLASYGGHYYAYLYARSVAARVWRGAGFAHDALGGAAGRAWCAEVLHHGGSRDPRQLLRSLLRSSPCGETSGAASGAVAAEGSAASSEEVVEQALLRLVRLETEA</sequence>
<dbReference type="AlphaFoldDB" id="A0A0D3JN18"/>
<dbReference type="GO" id="GO:0006518">
    <property type="term" value="P:peptide metabolic process"/>
    <property type="evidence" value="ECO:0007669"/>
    <property type="project" value="TreeGrafter"/>
</dbReference>
<protein>
    <recommendedName>
        <fullName evidence="8">Peptidase M3A/M3B catalytic domain-containing protein</fullName>
    </recommendedName>
</protein>
<comment type="cofactor">
    <cofactor evidence="7">
        <name>Zn(2+)</name>
        <dbReference type="ChEBI" id="CHEBI:29105"/>
    </cofactor>
    <text evidence="7">Binds 1 zinc ion.</text>
</comment>
<name>A0A0D3JN18_EMIH1</name>
<dbReference type="RefSeq" id="XP_005777332.1">
    <property type="nucleotide sequence ID" value="XM_005777275.1"/>
</dbReference>
<reference evidence="9" key="2">
    <citation type="submission" date="2024-10" db="UniProtKB">
        <authorList>
            <consortium name="EnsemblProtists"/>
        </authorList>
    </citation>
    <scope>IDENTIFICATION</scope>
</reference>
<keyword evidence="3 7" id="KW-0479">Metal-binding</keyword>
<feature type="domain" description="Peptidase M3A/M3B catalytic" evidence="8">
    <location>
        <begin position="320"/>
        <end position="436"/>
    </location>
</feature>
<dbReference type="InterPro" id="IPR024077">
    <property type="entry name" value="Neurolysin/TOP_dom2"/>
</dbReference>
<keyword evidence="2 7" id="KW-0645">Protease</keyword>
<organism evidence="9 10">
    <name type="scientific">Emiliania huxleyi (strain CCMP1516)</name>
    <dbReference type="NCBI Taxonomy" id="280463"/>
    <lineage>
        <taxon>Eukaryota</taxon>
        <taxon>Haptista</taxon>
        <taxon>Haptophyta</taxon>
        <taxon>Prymnesiophyceae</taxon>
        <taxon>Isochrysidales</taxon>
        <taxon>Noelaerhabdaceae</taxon>
        <taxon>Emiliania</taxon>
    </lineage>
</organism>
<evidence type="ECO:0000256" key="4">
    <source>
        <dbReference type="ARBA" id="ARBA00022801"/>
    </source>
</evidence>
<dbReference type="GeneID" id="17270448"/>
<keyword evidence="5 7" id="KW-0862">Zinc</keyword>
<dbReference type="Pfam" id="PF01432">
    <property type="entry name" value="Peptidase_M3"/>
    <property type="match status" value="1"/>
</dbReference>
<evidence type="ECO:0000256" key="5">
    <source>
        <dbReference type="ARBA" id="ARBA00022833"/>
    </source>
</evidence>
<dbReference type="GO" id="GO:0006508">
    <property type="term" value="P:proteolysis"/>
    <property type="evidence" value="ECO:0007669"/>
    <property type="project" value="UniProtKB-KW"/>
</dbReference>
<evidence type="ECO:0000256" key="3">
    <source>
        <dbReference type="ARBA" id="ARBA00022723"/>
    </source>
</evidence>
<evidence type="ECO:0000313" key="9">
    <source>
        <dbReference type="EnsemblProtists" id="EOD24903"/>
    </source>
</evidence>
<dbReference type="InterPro" id="IPR045090">
    <property type="entry name" value="Pept_M3A_M3B"/>
</dbReference>
<evidence type="ECO:0000259" key="8">
    <source>
        <dbReference type="Pfam" id="PF01432"/>
    </source>
</evidence>
<dbReference type="SUPFAM" id="SSF55486">
    <property type="entry name" value="Metalloproteases ('zincins'), catalytic domain"/>
    <property type="match status" value="2"/>
</dbReference>
<evidence type="ECO:0000256" key="7">
    <source>
        <dbReference type="RuleBase" id="RU003435"/>
    </source>
</evidence>
<dbReference type="EnsemblProtists" id="EOD24903">
    <property type="protein sequence ID" value="EOD24903"/>
    <property type="gene ID" value="EMIHUDRAFT_469265"/>
</dbReference>
<dbReference type="Gene3D" id="1.10.1370.10">
    <property type="entry name" value="Neurolysin, domain 3"/>
    <property type="match status" value="2"/>
</dbReference>
<evidence type="ECO:0000256" key="1">
    <source>
        <dbReference type="ARBA" id="ARBA00006040"/>
    </source>
</evidence>
<dbReference type="HOGENOM" id="CLU_571665_0_0_1"/>
<reference evidence="10" key="1">
    <citation type="journal article" date="2013" name="Nature">
        <title>Pan genome of the phytoplankton Emiliania underpins its global distribution.</title>
        <authorList>
            <person name="Read B.A."/>
            <person name="Kegel J."/>
            <person name="Klute M.J."/>
            <person name="Kuo A."/>
            <person name="Lefebvre S.C."/>
            <person name="Maumus F."/>
            <person name="Mayer C."/>
            <person name="Miller J."/>
            <person name="Monier A."/>
            <person name="Salamov A."/>
            <person name="Young J."/>
            <person name="Aguilar M."/>
            <person name="Claverie J.M."/>
            <person name="Frickenhaus S."/>
            <person name="Gonzalez K."/>
            <person name="Herman E.K."/>
            <person name="Lin Y.C."/>
            <person name="Napier J."/>
            <person name="Ogata H."/>
            <person name="Sarno A.F."/>
            <person name="Shmutz J."/>
            <person name="Schroeder D."/>
            <person name="de Vargas C."/>
            <person name="Verret F."/>
            <person name="von Dassow P."/>
            <person name="Valentin K."/>
            <person name="Van de Peer Y."/>
            <person name="Wheeler G."/>
            <person name="Dacks J.B."/>
            <person name="Delwiche C.F."/>
            <person name="Dyhrman S.T."/>
            <person name="Glockner G."/>
            <person name="John U."/>
            <person name="Richards T."/>
            <person name="Worden A.Z."/>
            <person name="Zhang X."/>
            <person name="Grigoriev I.V."/>
            <person name="Allen A.E."/>
            <person name="Bidle K."/>
            <person name="Borodovsky M."/>
            <person name="Bowler C."/>
            <person name="Brownlee C."/>
            <person name="Cock J.M."/>
            <person name="Elias M."/>
            <person name="Gladyshev V.N."/>
            <person name="Groth M."/>
            <person name="Guda C."/>
            <person name="Hadaegh A."/>
            <person name="Iglesias-Rodriguez M.D."/>
            <person name="Jenkins J."/>
            <person name="Jones B.M."/>
            <person name="Lawson T."/>
            <person name="Leese F."/>
            <person name="Lindquist E."/>
            <person name="Lobanov A."/>
            <person name="Lomsadze A."/>
            <person name="Malik S.B."/>
            <person name="Marsh M.E."/>
            <person name="Mackinder L."/>
            <person name="Mock T."/>
            <person name="Mueller-Roeber B."/>
            <person name="Pagarete A."/>
            <person name="Parker M."/>
            <person name="Probert I."/>
            <person name="Quesneville H."/>
            <person name="Raines C."/>
            <person name="Rensing S.A."/>
            <person name="Riano-Pachon D.M."/>
            <person name="Richier S."/>
            <person name="Rokitta S."/>
            <person name="Shiraiwa Y."/>
            <person name="Soanes D.M."/>
            <person name="van der Giezen M."/>
            <person name="Wahlund T.M."/>
            <person name="Williams B."/>
            <person name="Wilson W."/>
            <person name="Wolfe G."/>
            <person name="Wurch L.L."/>
        </authorList>
    </citation>
    <scope>NUCLEOTIDE SEQUENCE</scope>
</reference>
<dbReference type="InterPro" id="IPR001567">
    <property type="entry name" value="Pept_M3A_M3B_dom"/>
</dbReference>
<proteinExistence type="inferred from homology"/>
<dbReference type="KEGG" id="ehx:EMIHUDRAFT_469265"/>
<keyword evidence="10" id="KW-1185">Reference proteome</keyword>
<evidence type="ECO:0000256" key="2">
    <source>
        <dbReference type="ARBA" id="ARBA00022670"/>
    </source>
</evidence>
<keyword evidence="6 7" id="KW-0482">Metalloprotease</keyword>
<evidence type="ECO:0000313" key="10">
    <source>
        <dbReference type="Proteomes" id="UP000013827"/>
    </source>
</evidence>
<dbReference type="GO" id="GO:0004222">
    <property type="term" value="F:metalloendopeptidase activity"/>
    <property type="evidence" value="ECO:0007669"/>
    <property type="project" value="InterPro"/>
</dbReference>
<comment type="similarity">
    <text evidence="1 7">Belongs to the peptidase M3 family.</text>
</comment>
<dbReference type="GO" id="GO:0005739">
    <property type="term" value="C:mitochondrion"/>
    <property type="evidence" value="ECO:0007669"/>
    <property type="project" value="TreeGrafter"/>
</dbReference>
<dbReference type="PANTHER" id="PTHR11804:SF79">
    <property type="entry name" value="MITOCHONDRIAL INTERMEDIATE PEPTIDASE"/>
    <property type="match status" value="1"/>
</dbReference>
<keyword evidence="4 7" id="KW-0378">Hydrolase</keyword>
<evidence type="ECO:0000256" key="6">
    <source>
        <dbReference type="ARBA" id="ARBA00023049"/>
    </source>
</evidence>
<dbReference type="eggNOG" id="KOG2090">
    <property type="taxonomic scope" value="Eukaryota"/>
</dbReference>
<dbReference type="PANTHER" id="PTHR11804">
    <property type="entry name" value="PROTEASE M3 THIMET OLIGOPEPTIDASE-RELATED"/>
    <property type="match status" value="1"/>
</dbReference>
<dbReference type="PaxDb" id="2903-EOD24903"/>
<dbReference type="GO" id="GO:0046872">
    <property type="term" value="F:metal ion binding"/>
    <property type="evidence" value="ECO:0007669"/>
    <property type="project" value="UniProtKB-UniRule"/>
</dbReference>
<accession>A0A0D3JN18</accession>
<dbReference type="STRING" id="2903.R1CPL6"/>
<dbReference type="Proteomes" id="UP000013827">
    <property type="component" value="Unassembled WGS sequence"/>
</dbReference>